<protein>
    <submittedName>
        <fullName evidence="1">Uncharacterized protein</fullName>
    </submittedName>
</protein>
<comment type="caution">
    <text evidence="1">The sequence shown here is derived from an EMBL/GenBank/DDBJ whole genome shotgun (WGS) entry which is preliminary data.</text>
</comment>
<accession>A0A5C5X1P9</accession>
<organism evidence="1 2">
    <name type="scientific">Allorhodopirellula solitaria</name>
    <dbReference type="NCBI Taxonomy" id="2527987"/>
    <lineage>
        <taxon>Bacteria</taxon>
        <taxon>Pseudomonadati</taxon>
        <taxon>Planctomycetota</taxon>
        <taxon>Planctomycetia</taxon>
        <taxon>Pirellulales</taxon>
        <taxon>Pirellulaceae</taxon>
        <taxon>Allorhodopirellula</taxon>
    </lineage>
</organism>
<dbReference type="AlphaFoldDB" id="A0A5C5X1P9"/>
<sequence>MAGVSQSETTWHDQRDKWAKIWFEKLSRFHGRKPQATWEFTADDVIAFLRDHLRRKTPGWKRLKIVHAGICDPLRGRRFTTNKTP</sequence>
<dbReference type="EMBL" id="SJPK01000017">
    <property type="protein sequence ID" value="TWT56085.1"/>
    <property type="molecule type" value="Genomic_DNA"/>
</dbReference>
<keyword evidence="2" id="KW-1185">Reference proteome</keyword>
<evidence type="ECO:0000313" key="2">
    <source>
        <dbReference type="Proteomes" id="UP000318053"/>
    </source>
</evidence>
<name>A0A5C5X1P9_9BACT</name>
<reference evidence="1 2" key="1">
    <citation type="submission" date="2019-02" db="EMBL/GenBank/DDBJ databases">
        <title>Deep-cultivation of Planctomycetes and their phenomic and genomic characterization uncovers novel biology.</title>
        <authorList>
            <person name="Wiegand S."/>
            <person name="Jogler M."/>
            <person name="Boedeker C."/>
            <person name="Pinto D."/>
            <person name="Vollmers J."/>
            <person name="Rivas-Marin E."/>
            <person name="Kohn T."/>
            <person name="Peeters S.H."/>
            <person name="Heuer A."/>
            <person name="Rast P."/>
            <person name="Oberbeckmann S."/>
            <person name="Bunk B."/>
            <person name="Jeske O."/>
            <person name="Meyerdierks A."/>
            <person name="Storesund J.E."/>
            <person name="Kallscheuer N."/>
            <person name="Luecker S."/>
            <person name="Lage O.M."/>
            <person name="Pohl T."/>
            <person name="Merkel B.J."/>
            <person name="Hornburger P."/>
            <person name="Mueller R.-W."/>
            <person name="Bruemmer F."/>
            <person name="Labrenz M."/>
            <person name="Spormann A.M."/>
            <person name="Op Den Camp H."/>
            <person name="Overmann J."/>
            <person name="Amann R."/>
            <person name="Jetten M.S.M."/>
            <person name="Mascher T."/>
            <person name="Medema M.H."/>
            <person name="Devos D.P."/>
            <person name="Kaster A.-K."/>
            <person name="Ovreas L."/>
            <person name="Rohde M."/>
            <person name="Galperin M.Y."/>
            <person name="Jogler C."/>
        </authorList>
    </citation>
    <scope>NUCLEOTIDE SEQUENCE [LARGE SCALE GENOMIC DNA]</scope>
    <source>
        <strain evidence="1 2">CA85</strain>
    </source>
</reference>
<gene>
    <name evidence="1" type="ORF">CA85_45580</name>
</gene>
<proteinExistence type="predicted"/>
<evidence type="ECO:0000313" key="1">
    <source>
        <dbReference type="EMBL" id="TWT56085.1"/>
    </source>
</evidence>
<dbReference type="Proteomes" id="UP000318053">
    <property type="component" value="Unassembled WGS sequence"/>
</dbReference>